<keyword evidence="1" id="KW-0472">Membrane</keyword>
<feature type="transmembrane region" description="Helical" evidence="1">
    <location>
        <begin position="21"/>
        <end position="43"/>
    </location>
</feature>
<organism evidence="2">
    <name type="scientific">uncultured Thermomicrobiales bacterium</name>
    <dbReference type="NCBI Taxonomy" id="1645740"/>
    <lineage>
        <taxon>Bacteria</taxon>
        <taxon>Pseudomonadati</taxon>
        <taxon>Thermomicrobiota</taxon>
        <taxon>Thermomicrobia</taxon>
        <taxon>Thermomicrobiales</taxon>
        <taxon>environmental samples</taxon>
    </lineage>
</organism>
<evidence type="ECO:0008006" key="3">
    <source>
        <dbReference type="Google" id="ProtNLM"/>
    </source>
</evidence>
<keyword evidence="1" id="KW-0812">Transmembrane</keyword>
<name>A0A6J4U5Z6_9BACT</name>
<proteinExistence type="predicted"/>
<protein>
    <recommendedName>
        <fullName evidence="3">YggT family protein</fullName>
    </recommendedName>
</protein>
<sequence>MIDYSSRRGTVQSARSQLAMELLLTGFAVVAAVIVLRTLLVVLQVSERIWIGQFVFGLTRPVTDVLDLVPGSQRIVYGRLNVVDITLLALLVLFLLGLVATGGRRDSR</sequence>
<accession>A0A6J4U5Z6</accession>
<evidence type="ECO:0000313" key="2">
    <source>
        <dbReference type="EMBL" id="CAA9541328.1"/>
    </source>
</evidence>
<dbReference type="AlphaFoldDB" id="A0A6J4U5Z6"/>
<feature type="transmembrane region" description="Helical" evidence="1">
    <location>
        <begin position="85"/>
        <end position="103"/>
    </location>
</feature>
<reference evidence="2" key="1">
    <citation type="submission" date="2020-02" db="EMBL/GenBank/DDBJ databases">
        <authorList>
            <person name="Meier V. D."/>
        </authorList>
    </citation>
    <scope>NUCLEOTIDE SEQUENCE</scope>
    <source>
        <strain evidence="2">AVDCRST_MAG43</strain>
    </source>
</reference>
<keyword evidence="1" id="KW-1133">Transmembrane helix</keyword>
<gene>
    <name evidence="2" type="ORF">AVDCRST_MAG43-175</name>
</gene>
<evidence type="ECO:0000256" key="1">
    <source>
        <dbReference type="SAM" id="Phobius"/>
    </source>
</evidence>
<dbReference type="EMBL" id="CADCWI010000010">
    <property type="protein sequence ID" value="CAA9541328.1"/>
    <property type="molecule type" value="Genomic_DNA"/>
</dbReference>